<evidence type="ECO:0000313" key="3">
    <source>
        <dbReference type="EMBL" id="GAA5146718.1"/>
    </source>
</evidence>
<feature type="transmembrane region" description="Helical" evidence="2">
    <location>
        <begin position="78"/>
        <end position="96"/>
    </location>
</feature>
<reference evidence="4" key="1">
    <citation type="journal article" date="2019" name="Int. J. Syst. Evol. Microbiol.">
        <title>The Global Catalogue of Microorganisms (GCM) 10K type strain sequencing project: providing services to taxonomists for standard genome sequencing and annotation.</title>
        <authorList>
            <consortium name="The Broad Institute Genomics Platform"/>
            <consortium name="The Broad Institute Genome Sequencing Center for Infectious Disease"/>
            <person name="Wu L."/>
            <person name="Ma J."/>
        </authorList>
    </citation>
    <scope>NUCLEOTIDE SEQUENCE [LARGE SCALE GENOMIC DNA]</scope>
    <source>
        <strain evidence="4">JCM 18459</strain>
    </source>
</reference>
<accession>A0ABP9PLA3</accession>
<keyword evidence="2" id="KW-1133">Transmembrane helix</keyword>
<evidence type="ECO:0000256" key="2">
    <source>
        <dbReference type="SAM" id="Phobius"/>
    </source>
</evidence>
<feature type="transmembrane region" description="Helical" evidence="2">
    <location>
        <begin position="131"/>
        <end position="148"/>
    </location>
</feature>
<evidence type="ECO:0000256" key="1">
    <source>
        <dbReference type="SAM" id="MobiDB-lite"/>
    </source>
</evidence>
<dbReference type="Proteomes" id="UP001500221">
    <property type="component" value="Unassembled WGS sequence"/>
</dbReference>
<keyword evidence="4" id="KW-1185">Reference proteome</keyword>
<evidence type="ECO:0000313" key="4">
    <source>
        <dbReference type="Proteomes" id="UP001500221"/>
    </source>
</evidence>
<name>A0ABP9PLA3_9ACTN</name>
<dbReference type="EMBL" id="BAABKG010000002">
    <property type="protein sequence ID" value="GAA5146718.1"/>
    <property type="molecule type" value="Genomic_DNA"/>
</dbReference>
<feature type="transmembrane region" description="Helical" evidence="2">
    <location>
        <begin position="45"/>
        <end position="66"/>
    </location>
</feature>
<comment type="caution">
    <text evidence="3">The sequence shown here is derived from an EMBL/GenBank/DDBJ whole genome shotgun (WGS) entry which is preliminary data.</text>
</comment>
<proteinExistence type="predicted"/>
<keyword evidence="2" id="KW-0812">Transmembrane</keyword>
<dbReference type="RefSeq" id="WP_345457217.1">
    <property type="nucleotide sequence ID" value="NZ_BAABKG010000002.1"/>
</dbReference>
<protein>
    <recommendedName>
        <fullName evidence="5">Integral membrane protein</fullName>
    </recommendedName>
</protein>
<feature type="region of interest" description="Disordered" evidence="1">
    <location>
        <begin position="1"/>
        <end position="36"/>
    </location>
</feature>
<feature type="transmembrane region" description="Helical" evidence="2">
    <location>
        <begin position="103"/>
        <end position="119"/>
    </location>
</feature>
<keyword evidence="2" id="KW-0472">Membrane</keyword>
<organism evidence="3 4">
    <name type="scientific">Nocardioides marinquilinus</name>
    <dbReference type="NCBI Taxonomy" id="1210400"/>
    <lineage>
        <taxon>Bacteria</taxon>
        <taxon>Bacillati</taxon>
        <taxon>Actinomycetota</taxon>
        <taxon>Actinomycetes</taxon>
        <taxon>Propionibacteriales</taxon>
        <taxon>Nocardioidaceae</taxon>
        <taxon>Nocardioides</taxon>
    </lineage>
</organism>
<sequence>MTPPEEPEPHDRGAGSAVEARVQASQAERRRAVEQPWTAPSPVRLAAIVLLLAGAYLVVSQGAAYTDGAEGDVGGQRAAGAGILVLLGAIRVLVAGHSRLGSGLAWLGGAAMLLAGIAAPHDTSLSQWSELGAGALVVLAASVTLAPARRPDE</sequence>
<gene>
    <name evidence="3" type="ORF">GCM10023340_18030</name>
</gene>
<evidence type="ECO:0008006" key="5">
    <source>
        <dbReference type="Google" id="ProtNLM"/>
    </source>
</evidence>